<dbReference type="SUPFAM" id="SSF53335">
    <property type="entry name" value="S-adenosyl-L-methionine-dependent methyltransferases"/>
    <property type="match status" value="1"/>
</dbReference>
<dbReference type="GO" id="GO:0008168">
    <property type="term" value="F:methyltransferase activity"/>
    <property type="evidence" value="ECO:0007669"/>
    <property type="project" value="UniProtKB-KW"/>
</dbReference>
<evidence type="ECO:0000256" key="2">
    <source>
        <dbReference type="ARBA" id="ARBA00022603"/>
    </source>
</evidence>
<dbReference type="AlphaFoldDB" id="A0A3S9B6A7"/>
<keyword evidence="5" id="KW-0443">Lipid metabolism</keyword>
<dbReference type="OrthoDB" id="9782855at2"/>
<keyword evidence="3 7" id="KW-0808">Transferase</keyword>
<dbReference type="Pfam" id="PF02353">
    <property type="entry name" value="CMAS"/>
    <property type="match status" value="1"/>
</dbReference>
<dbReference type="PIRSF" id="PIRSF003085">
    <property type="entry name" value="CMAS"/>
    <property type="match status" value="1"/>
</dbReference>
<dbReference type="InterPro" id="IPR029063">
    <property type="entry name" value="SAM-dependent_MTases_sf"/>
</dbReference>
<dbReference type="GO" id="GO:0008610">
    <property type="term" value="P:lipid biosynthetic process"/>
    <property type="evidence" value="ECO:0007669"/>
    <property type="project" value="InterPro"/>
</dbReference>
<dbReference type="Proteomes" id="UP000268192">
    <property type="component" value="Chromosome"/>
</dbReference>
<dbReference type="KEGG" id="abaw:D5400_15320"/>
<dbReference type="EMBL" id="CP032509">
    <property type="protein sequence ID" value="AZN72453.1"/>
    <property type="molecule type" value="Genomic_DNA"/>
</dbReference>
<gene>
    <name evidence="7" type="ORF">D5400_15320</name>
</gene>
<organism evidence="7 8">
    <name type="scientific">Georhizobium profundi</name>
    <dbReference type="NCBI Taxonomy" id="2341112"/>
    <lineage>
        <taxon>Bacteria</taxon>
        <taxon>Pseudomonadati</taxon>
        <taxon>Pseudomonadota</taxon>
        <taxon>Alphaproteobacteria</taxon>
        <taxon>Hyphomicrobiales</taxon>
        <taxon>Rhizobiaceae</taxon>
        <taxon>Georhizobium</taxon>
    </lineage>
</organism>
<dbReference type="PANTHER" id="PTHR43667:SF1">
    <property type="entry name" value="CYCLOPROPANE-FATTY-ACYL-PHOSPHOLIPID SYNTHASE"/>
    <property type="match status" value="1"/>
</dbReference>
<protein>
    <submittedName>
        <fullName evidence="7">Class I SAM-dependent methyltransferase</fullName>
    </submittedName>
</protein>
<dbReference type="InterPro" id="IPR057206">
    <property type="entry name" value="DUF7884"/>
</dbReference>
<reference evidence="7 8" key="1">
    <citation type="submission" date="2018-09" db="EMBL/GenBank/DDBJ databases">
        <title>Marinorhizobium profundi gen. nov., sp. nov., isolated from a deep-sea sediment sample from the New Britain Trench and proposal of Marinorhizobiaceae fam. nov. in the order Rhizobiales of the class Alphaproteobacteria.</title>
        <authorList>
            <person name="Cao J."/>
        </authorList>
    </citation>
    <scope>NUCLEOTIDE SEQUENCE [LARGE SCALE GENOMIC DNA]</scope>
    <source>
        <strain evidence="7 8">WS11</strain>
    </source>
</reference>
<evidence type="ECO:0000313" key="7">
    <source>
        <dbReference type="EMBL" id="AZN72453.1"/>
    </source>
</evidence>
<sequence length="414" mass="47190">MNPLINSLAGRIVSRGHLAVTDHAGQVRHYGDGSGNPVHLRFNTARAERAVALDPALKLGECYMQGEIDMVEGDVFALLELLFTNSGPYATATAPWMRALNRVRLALSQRSLRIGIGRARRNVQHHYDLSGKLYDLFLDEDRQYSCAYYREPEMSLEAAQRAKKEHIAAKLLLDRPGLSVLDIGSGWGGLGLYISRSFDADVTGITLSDEQLAYANRRILPREEHRVRFLLKDFRKLDDRFDRIVSVGMFEHVGKAAFDTYFAQSAKLLKRDGVMVLHAIGRLDVPSWTNPFITKYIFPGGYIPSLSEVIPPIERSGLKIMDVEILRLHYADTLRDWRERFMSRRDEAKALYDEAFCRMWEFYLAASESAFRWQNLMVFQIQLAHDIGAVPLTRDYIADAERQLTAHIQPRRTG</sequence>
<dbReference type="GO" id="GO:0032259">
    <property type="term" value="P:methylation"/>
    <property type="evidence" value="ECO:0007669"/>
    <property type="project" value="UniProtKB-KW"/>
</dbReference>
<evidence type="ECO:0000259" key="6">
    <source>
        <dbReference type="Pfam" id="PF25371"/>
    </source>
</evidence>
<dbReference type="RefSeq" id="WP_126010780.1">
    <property type="nucleotide sequence ID" value="NZ_CP032509.1"/>
</dbReference>
<comment type="similarity">
    <text evidence="1">Belongs to the CFA/CMAS family.</text>
</comment>
<dbReference type="InterPro" id="IPR003333">
    <property type="entry name" value="CMAS"/>
</dbReference>
<keyword evidence="8" id="KW-1185">Reference proteome</keyword>
<evidence type="ECO:0000256" key="3">
    <source>
        <dbReference type="ARBA" id="ARBA00022679"/>
    </source>
</evidence>
<dbReference type="InterPro" id="IPR050723">
    <property type="entry name" value="CFA/CMAS"/>
</dbReference>
<evidence type="ECO:0000256" key="5">
    <source>
        <dbReference type="ARBA" id="ARBA00023098"/>
    </source>
</evidence>
<keyword evidence="2 7" id="KW-0489">Methyltransferase</keyword>
<evidence type="ECO:0000256" key="4">
    <source>
        <dbReference type="ARBA" id="ARBA00022691"/>
    </source>
</evidence>
<dbReference type="CDD" id="cd02440">
    <property type="entry name" value="AdoMet_MTases"/>
    <property type="match status" value="1"/>
</dbReference>
<feature type="domain" description="DUF7884" evidence="6">
    <location>
        <begin position="23"/>
        <end position="88"/>
    </location>
</feature>
<proteinExistence type="inferred from homology"/>
<accession>A0A3S9B6A7</accession>
<dbReference type="PANTHER" id="PTHR43667">
    <property type="entry name" value="CYCLOPROPANE-FATTY-ACYL-PHOSPHOLIPID SYNTHASE"/>
    <property type="match status" value="1"/>
</dbReference>
<name>A0A3S9B6A7_9HYPH</name>
<evidence type="ECO:0000313" key="8">
    <source>
        <dbReference type="Proteomes" id="UP000268192"/>
    </source>
</evidence>
<evidence type="ECO:0000256" key="1">
    <source>
        <dbReference type="ARBA" id="ARBA00010815"/>
    </source>
</evidence>
<keyword evidence="4" id="KW-0949">S-adenosyl-L-methionine</keyword>
<dbReference type="Pfam" id="PF25371">
    <property type="entry name" value="DUF7884"/>
    <property type="match status" value="1"/>
</dbReference>
<dbReference type="Gene3D" id="3.40.50.150">
    <property type="entry name" value="Vaccinia Virus protein VP39"/>
    <property type="match status" value="1"/>
</dbReference>